<feature type="domain" description="RDD" evidence="7">
    <location>
        <begin position="77"/>
        <end position="197"/>
    </location>
</feature>
<evidence type="ECO:0000256" key="1">
    <source>
        <dbReference type="ARBA" id="ARBA00004141"/>
    </source>
</evidence>
<keyword evidence="4 6" id="KW-0472">Membrane</keyword>
<gene>
    <name evidence="8" type="ORF">HNR46_000781</name>
</gene>
<comment type="caution">
    <text evidence="8">The sequence shown here is derived from an EMBL/GenBank/DDBJ whole genome shotgun (WGS) entry which is preliminary data.</text>
</comment>
<evidence type="ECO:0000313" key="8">
    <source>
        <dbReference type="EMBL" id="MBB5350553.1"/>
    </source>
</evidence>
<feature type="compositionally biased region" description="Acidic residues" evidence="5">
    <location>
        <begin position="63"/>
        <end position="72"/>
    </location>
</feature>
<dbReference type="AlphaFoldDB" id="A0A840UZW7"/>
<evidence type="ECO:0000256" key="2">
    <source>
        <dbReference type="ARBA" id="ARBA00022692"/>
    </source>
</evidence>
<sequence>MSDDEKKPDLPPPSSARGSAPLPPPSLSGPPKTPSVPPVPQVAPAEVPPPVPGPPPKVVQEAPSDDDDEELVEGGIPPINTRILAALIDGFVAAGIGYGLRILLPGSHLDFLASLAALAYVVTRDSLPFLKDGSIGKMAMKLRVEKSGGGSIQGDWVTAVKRNVALLIPFFGLIEAIVLFNRENGAQRGLRLGDEWAKTRVIVGSLPKAPEA</sequence>
<keyword evidence="3 6" id="KW-1133">Transmembrane helix</keyword>
<evidence type="ECO:0000259" key="7">
    <source>
        <dbReference type="Pfam" id="PF06271"/>
    </source>
</evidence>
<feature type="compositionally biased region" description="Pro residues" evidence="5">
    <location>
        <begin position="21"/>
        <end position="57"/>
    </location>
</feature>
<feature type="transmembrane region" description="Helical" evidence="6">
    <location>
        <begin position="164"/>
        <end position="181"/>
    </location>
</feature>
<name>A0A840UZW7_9BACT</name>
<proteinExistence type="predicted"/>
<keyword evidence="2 6" id="KW-0812">Transmembrane</keyword>
<feature type="transmembrane region" description="Helical" evidence="6">
    <location>
        <begin position="83"/>
        <end position="104"/>
    </location>
</feature>
<dbReference type="RefSeq" id="WP_184015943.1">
    <property type="nucleotide sequence ID" value="NZ_JACHFD010000003.1"/>
</dbReference>
<evidence type="ECO:0000256" key="5">
    <source>
        <dbReference type="SAM" id="MobiDB-lite"/>
    </source>
</evidence>
<evidence type="ECO:0000256" key="6">
    <source>
        <dbReference type="SAM" id="Phobius"/>
    </source>
</evidence>
<dbReference type="Pfam" id="PF06271">
    <property type="entry name" value="RDD"/>
    <property type="match status" value="1"/>
</dbReference>
<dbReference type="EMBL" id="JACHFD010000003">
    <property type="protein sequence ID" value="MBB5350553.1"/>
    <property type="molecule type" value="Genomic_DNA"/>
</dbReference>
<dbReference type="GO" id="GO:0016020">
    <property type="term" value="C:membrane"/>
    <property type="evidence" value="ECO:0007669"/>
    <property type="project" value="UniProtKB-SubCell"/>
</dbReference>
<reference evidence="8 9" key="1">
    <citation type="submission" date="2020-08" db="EMBL/GenBank/DDBJ databases">
        <title>Genomic Encyclopedia of Type Strains, Phase IV (KMG-IV): sequencing the most valuable type-strain genomes for metagenomic binning, comparative biology and taxonomic classification.</title>
        <authorList>
            <person name="Goeker M."/>
        </authorList>
    </citation>
    <scope>NUCLEOTIDE SEQUENCE [LARGE SCALE GENOMIC DNA]</scope>
    <source>
        <strain evidence="8 9">YC6886</strain>
    </source>
</reference>
<dbReference type="Proteomes" id="UP000557717">
    <property type="component" value="Unassembled WGS sequence"/>
</dbReference>
<comment type="subcellular location">
    <subcellularLocation>
        <location evidence="1">Membrane</location>
        <topology evidence="1">Multi-pass membrane protein</topology>
    </subcellularLocation>
</comment>
<organism evidence="8 9">
    <name type="scientific">Haloferula luteola</name>
    <dbReference type="NCBI Taxonomy" id="595692"/>
    <lineage>
        <taxon>Bacteria</taxon>
        <taxon>Pseudomonadati</taxon>
        <taxon>Verrucomicrobiota</taxon>
        <taxon>Verrucomicrobiia</taxon>
        <taxon>Verrucomicrobiales</taxon>
        <taxon>Verrucomicrobiaceae</taxon>
        <taxon>Haloferula</taxon>
    </lineage>
</organism>
<accession>A0A840UZW7</accession>
<evidence type="ECO:0000256" key="3">
    <source>
        <dbReference type="ARBA" id="ARBA00022989"/>
    </source>
</evidence>
<feature type="region of interest" description="Disordered" evidence="5">
    <location>
        <begin position="1"/>
        <end position="74"/>
    </location>
</feature>
<keyword evidence="9" id="KW-1185">Reference proteome</keyword>
<evidence type="ECO:0000313" key="9">
    <source>
        <dbReference type="Proteomes" id="UP000557717"/>
    </source>
</evidence>
<evidence type="ECO:0000256" key="4">
    <source>
        <dbReference type="ARBA" id="ARBA00023136"/>
    </source>
</evidence>
<dbReference type="InterPro" id="IPR010432">
    <property type="entry name" value="RDD"/>
</dbReference>
<protein>
    <submittedName>
        <fullName evidence="8">Putative RDD family membrane protein YckC</fullName>
    </submittedName>
</protein>